<feature type="compositionally biased region" description="Basic and acidic residues" evidence="2">
    <location>
        <begin position="9"/>
        <end position="27"/>
    </location>
</feature>
<evidence type="ECO:0000256" key="1">
    <source>
        <dbReference type="RuleBase" id="RU004273"/>
    </source>
</evidence>
<organism evidence="4">
    <name type="scientific">Paramoeba aestuarina</name>
    <dbReference type="NCBI Taxonomy" id="180227"/>
    <lineage>
        <taxon>Eukaryota</taxon>
        <taxon>Amoebozoa</taxon>
        <taxon>Discosea</taxon>
        <taxon>Flabellinia</taxon>
        <taxon>Dactylopodida</taxon>
        <taxon>Paramoebidae</taxon>
        <taxon>Paramoeba</taxon>
    </lineage>
</organism>
<dbReference type="PANTHER" id="PTHR45673">
    <property type="entry name" value="SERINE/THREONINE-PROTEIN PHOSPHATASE 2B CATALYTIC SUBUNIT 1-RELATED"/>
    <property type="match status" value="1"/>
</dbReference>
<feature type="region of interest" description="Disordered" evidence="2">
    <location>
        <begin position="1"/>
        <end position="250"/>
    </location>
</feature>
<evidence type="ECO:0000313" key="4">
    <source>
        <dbReference type="EMBL" id="CAE2312987.1"/>
    </source>
</evidence>
<feature type="compositionally biased region" description="Basic residues" evidence="2">
    <location>
        <begin position="37"/>
        <end position="47"/>
    </location>
</feature>
<evidence type="ECO:0000256" key="2">
    <source>
        <dbReference type="SAM" id="MobiDB-lite"/>
    </source>
</evidence>
<dbReference type="InterPro" id="IPR043360">
    <property type="entry name" value="PP2B"/>
</dbReference>
<dbReference type="EMBL" id="HBKR01022563">
    <property type="protein sequence ID" value="CAE2312987.1"/>
    <property type="molecule type" value="Transcribed_RNA"/>
</dbReference>
<protein>
    <recommendedName>
        <fullName evidence="1">Serine/threonine-protein phosphatase</fullName>
        <ecNumber evidence="1">3.1.3.16</ecNumber>
    </recommendedName>
</protein>
<feature type="domain" description="Serine/threonine specific protein phosphatases" evidence="3">
    <location>
        <begin position="427"/>
        <end position="432"/>
    </location>
</feature>
<name>A0A7S4L2F5_9EUKA</name>
<gene>
    <name evidence="4" type="ORF">NAES01612_LOCUS14730</name>
</gene>
<feature type="region of interest" description="Disordered" evidence="2">
    <location>
        <begin position="270"/>
        <end position="293"/>
    </location>
</feature>
<accession>A0A7S4L2F5</accession>
<feature type="compositionally biased region" description="Basic and acidic residues" evidence="2">
    <location>
        <begin position="116"/>
        <end position="127"/>
    </location>
</feature>
<feature type="compositionally biased region" description="Polar residues" evidence="2">
    <location>
        <begin position="279"/>
        <end position="293"/>
    </location>
</feature>
<evidence type="ECO:0000259" key="3">
    <source>
        <dbReference type="PROSITE" id="PS00125"/>
    </source>
</evidence>
<dbReference type="PROSITE" id="PS00125">
    <property type="entry name" value="SER_THR_PHOSPHATASE"/>
    <property type="match status" value="1"/>
</dbReference>
<dbReference type="InterPro" id="IPR004843">
    <property type="entry name" value="Calcineurin-like_PHP"/>
</dbReference>
<reference evidence="4" key="1">
    <citation type="submission" date="2021-01" db="EMBL/GenBank/DDBJ databases">
        <authorList>
            <person name="Corre E."/>
            <person name="Pelletier E."/>
            <person name="Niang G."/>
            <person name="Scheremetjew M."/>
            <person name="Finn R."/>
            <person name="Kale V."/>
            <person name="Holt S."/>
            <person name="Cochrane G."/>
            <person name="Meng A."/>
            <person name="Brown T."/>
            <person name="Cohen L."/>
        </authorList>
    </citation>
    <scope>NUCLEOTIDE SEQUENCE</scope>
    <source>
        <strain evidence="4">SoJaBio B1-5/56/2</strain>
    </source>
</reference>
<sequence>MADSGSSKTDVEEGKGDKKEKDKDSKKGKGLFARARSLSHLRGAKKEKRLETPTEGSPRRKSTGDGAAMEEDAKEALAKEDKNEEGEGTQEGGEKTKKKKIKKANSTKELSGSKKNSFESDQKAEKSDGDDDDDAEGADGTESEGGEAGAGVEKTKKSKKRDEGKRSPGGKQRREKSKEKGERRSKGKGEKKEKKDKEKDKESKGKEKEKKSPERETKEKDDESRQIARKIPSLSRMKMTKIASPRDLSVNDDDDAKLSLDEPTKIVPQARNRSKVHSTKSATITPNNQMRGNDTSRVVRSVALPIDKPLSLNMAIDEGTVRIPLVQSYLRREGKLSTESVTKIFELALEILKGEPNVLMIDAPCCVFGDLHGQFYDLMNLLDLSGTPPNTQCLFLGDYVDRGMFGLETVLYLLSFKINFPKMFWMLRGNHESRQITQNFNFHRECVVKYGEEVYDLCMQVFDAMPLAAVVHADFGNFFCVHGGIGPDVMQLRDIQKIDRFQETPFKGPIASLLWSDPISPEEYPDMTPEDLETFFFRPNEGRGSVGWLFGHRATNTFLSKNNFITLIRGHEVQQFGIAEHYFGVGTSDFPKCITLFSAPNYCEIYNNKAAYLKLLKDSMDYEVVDAVDHPYILPDFMNGISFSLSFVVEIFAAMLLHTAHKLFRDDDDEEEVDEEQERKLDEMFKKSKASVEAMKKQREERMQLLSTNIHLQKLIKDTPNKSPFEMAVKFDKKVEMTGKPTKNSLRRIKSTPF</sequence>
<feature type="compositionally biased region" description="Basic and acidic residues" evidence="2">
    <location>
        <begin position="176"/>
        <end position="226"/>
    </location>
</feature>
<dbReference type="SUPFAM" id="SSF56300">
    <property type="entry name" value="Metallo-dependent phosphatases"/>
    <property type="match status" value="1"/>
</dbReference>
<dbReference type="AlphaFoldDB" id="A0A7S4L2F5"/>
<comment type="similarity">
    <text evidence="1">Belongs to the PPP phosphatase family.</text>
</comment>
<proteinExistence type="inferred from homology"/>
<dbReference type="Pfam" id="PF00149">
    <property type="entry name" value="Metallophos"/>
    <property type="match status" value="1"/>
</dbReference>
<dbReference type="EC" id="3.1.3.16" evidence="1"/>
<dbReference type="GO" id="GO:0097720">
    <property type="term" value="P:calcineurin-mediated signaling"/>
    <property type="evidence" value="ECO:0007669"/>
    <property type="project" value="InterPro"/>
</dbReference>
<keyword evidence="1" id="KW-0378">Hydrolase</keyword>
<comment type="catalytic activity">
    <reaction evidence="1">
        <text>O-phospho-L-threonyl-[protein] + H2O = L-threonyl-[protein] + phosphate</text>
        <dbReference type="Rhea" id="RHEA:47004"/>
        <dbReference type="Rhea" id="RHEA-COMP:11060"/>
        <dbReference type="Rhea" id="RHEA-COMP:11605"/>
        <dbReference type="ChEBI" id="CHEBI:15377"/>
        <dbReference type="ChEBI" id="CHEBI:30013"/>
        <dbReference type="ChEBI" id="CHEBI:43474"/>
        <dbReference type="ChEBI" id="CHEBI:61977"/>
        <dbReference type="EC" id="3.1.3.16"/>
    </reaction>
</comment>
<dbReference type="SMART" id="SM00156">
    <property type="entry name" value="PP2Ac"/>
    <property type="match status" value="1"/>
</dbReference>
<dbReference type="PRINTS" id="PR00114">
    <property type="entry name" value="STPHPHTASE"/>
</dbReference>
<dbReference type="InterPro" id="IPR029052">
    <property type="entry name" value="Metallo-depent_PP-like"/>
</dbReference>
<feature type="compositionally biased region" description="Acidic residues" evidence="2">
    <location>
        <begin position="128"/>
        <end position="145"/>
    </location>
</feature>
<feature type="compositionally biased region" description="Basic residues" evidence="2">
    <location>
        <begin position="96"/>
        <end position="105"/>
    </location>
</feature>
<dbReference type="Gene3D" id="3.60.21.10">
    <property type="match status" value="1"/>
</dbReference>
<dbReference type="InterPro" id="IPR006186">
    <property type="entry name" value="Ser/Thr-sp_prot-phosphatase"/>
</dbReference>
<dbReference type="GO" id="GO:0033192">
    <property type="term" value="F:calmodulin-dependent protein phosphatase activity"/>
    <property type="evidence" value="ECO:0007669"/>
    <property type="project" value="InterPro"/>
</dbReference>